<evidence type="ECO:0000313" key="2">
    <source>
        <dbReference type="Proteomes" id="UP000076442"/>
    </source>
</evidence>
<reference evidence="1 2" key="1">
    <citation type="submission" date="2015-09" db="EMBL/GenBank/DDBJ databases">
        <title>Spore heat resistance.</title>
        <authorList>
            <person name="Boekhorst J."/>
            <person name="Berendsen E.M."/>
            <person name="Wells-Bennik M.H."/>
            <person name="Kuipers O.P."/>
        </authorList>
    </citation>
    <scope>NUCLEOTIDE SEQUENCE [LARGE SCALE GENOMIC DNA]</scope>
    <source>
        <strain evidence="1 2">B4122</strain>
    </source>
</reference>
<dbReference type="RefSeq" id="WP_052476577.1">
    <property type="nucleotide sequence ID" value="NZ_JXHR01000028.1"/>
</dbReference>
<dbReference type="EMBL" id="LJZV01000032">
    <property type="protein sequence ID" value="KZD87326.1"/>
    <property type="molecule type" value="Genomic_DNA"/>
</dbReference>
<evidence type="ECO:0000313" key="1">
    <source>
        <dbReference type="EMBL" id="KZD87326.1"/>
    </source>
</evidence>
<dbReference type="AlphaFoldDB" id="A0AAP1H732"/>
<proteinExistence type="predicted"/>
<dbReference type="Proteomes" id="UP000076442">
    <property type="component" value="Unassembled WGS sequence"/>
</dbReference>
<gene>
    <name evidence="1" type="ORF">B4122_4550</name>
</gene>
<accession>A0AAP1H732</accession>
<comment type="caution">
    <text evidence="1">The sequence shown here is derived from an EMBL/GenBank/DDBJ whole genome shotgun (WGS) entry which is preliminary data.</text>
</comment>
<organism evidence="1 2">
    <name type="scientific">Bacillus subtilis</name>
    <dbReference type="NCBI Taxonomy" id="1423"/>
    <lineage>
        <taxon>Bacteria</taxon>
        <taxon>Bacillati</taxon>
        <taxon>Bacillota</taxon>
        <taxon>Bacilli</taxon>
        <taxon>Bacillales</taxon>
        <taxon>Bacillaceae</taxon>
        <taxon>Bacillus</taxon>
    </lineage>
</organism>
<protein>
    <submittedName>
        <fullName evidence="1">Uncharacterized protein</fullName>
    </submittedName>
</protein>
<name>A0AAP1H732_BACIU</name>
<sequence>MKVVKSMDLQAQLVEFMNQISNGSIEIYNEFSIQFELAIFLRANLPKEYKIQLERNINYFGLDKERFLKKEMDIVVFNPATKEKHCIEIKYPTNGQYPEQMFSICKDIKFLEELVDAGFSDSYCLVIVNDPLFYSNKGEEGIYRLFRKEKRLKGTIQKPTGKKDITYHLNNEYKIEWKDISGTEKYFIAKVERNLSI</sequence>